<dbReference type="PIRSF" id="PIRSF005739">
    <property type="entry name" value="O-mtase"/>
    <property type="match status" value="1"/>
</dbReference>
<evidence type="ECO:0000256" key="8">
    <source>
        <dbReference type="ARBA" id="ARBA00066355"/>
    </source>
</evidence>
<comment type="function">
    <text evidence="6">Transfers a methyl group to 7-hydroxyls of the isoflavones daidzein, genistein and 6,7,4'-trihydroxyisoflavone. Can also methylate (+)6a-hydroxymaackiain with lower efficiency.</text>
</comment>
<dbReference type="EC" id="2.1.1.150" evidence="8"/>
<comment type="catalytic activity">
    <reaction evidence="5">
        <text>a 7-hydroxyisoflavone + S-adenosyl-L-methionine = a 7-methoxyisoflavone + S-adenosyl-L-homocysteine + H(+)</text>
        <dbReference type="Rhea" id="RHEA:17933"/>
        <dbReference type="ChEBI" id="CHEBI:15378"/>
        <dbReference type="ChEBI" id="CHEBI:55465"/>
        <dbReference type="ChEBI" id="CHEBI:57856"/>
        <dbReference type="ChEBI" id="CHEBI:59789"/>
        <dbReference type="ChEBI" id="CHEBI:140356"/>
        <dbReference type="EC" id="2.1.1.150"/>
    </reaction>
</comment>
<feature type="domain" description="O-methyltransferase C-terminal" evidence="10">
    <location>
        <begin position="133"/>
        <end position="340"/>
    </location>
</feature>
<dbReference type="GO" id="GO:0009717">
    <property type="term" value="P:isoflavonoid biosynthetic process"/>
    <property type="evidence" value="ECO:0007669"/>
    <property type="project" value="UniProtKB-ARBA"/>
</dbReference>
<dbReference type="PANTHER" id="PTHR11746">
    <property type="entry name" value="O-METHYLTRANSFERASE"/>
    <property type="match status" value="1"/>
</dbReference>
<keyword evidence="3 12" id="KW-0808">Transferase</keyword>
<dbReference type="Pfam" id="PF00891">
    <property type="entry name" value="Methyltransf_2"/>
    <property type="match status" value="1"/>
</dbReference>
<dbReference type="InterPro" id="IPR001077">
    <property type="entry name" value="COMT_C"/>
</dbReference>
<dbReference type="SUPFAM" id="SSF53335">
    <property type="entry name" value="S-adenosyl-L-methionine-dependent methyltransferases"/>
    <property type="match status" value="1"/>
</dbReference>
<dbReference type="GO" id="GO:0032259">
    <property type="term" value="P:methylation"/>
    <property type="evidence" value="ECO:0007669"/>
    <property type="project" value="UniProtKB-KW"/>
</dbReference>
<reference evidence="13" key="1">
    <citation type="journal article" date="2018" name="Nat. Plants">
        <title>Whole-genome landscape of Medicago truncatula symbiotic genes.</title>
        <authorList>
            <person name="Pecrix Y."/>
            <person name="Staton S.E."/>
            <person name="Sallet E."/>
            <person name="Lelandais-Briere C."/>
            <person name="Moreau S."/>
            <person name="Carrere S."/>
            <person name="Blein T."/>
            <person name="Jardinaud M.F."/>
            <person name="Latrasse D."/>
            <person name="Zouine M."/>
            <person name="Zahm M."/>
            <person name="Kreplak J."/>
            <person name="Mayjonade B."/>
            <person name="Satge C."/>
            <person name="Perez M."/>
            <person name="Cauet S."/>
            <person name="Marande W."/>
            <person name="Chantry-Darmon C."/>
            <person name="Lopez-Roques C."/>
            <person name="Bouchez O."/>
            <person name="Berard A."/>
            <person name="Debelle F."/>
            <person name="Munos S."/>
            <person name="Bendahmane A."/>
            <person name="Berges H."/>
            <person name="Niebel A."/>
            <person name="Buitink J."/>
            <person name="Frugier F."/>
            <person name="Benhamed M."/>
            <person name="Crespi M."/>
            <person name="Gouzy J."/>
            <person name="Gamas P."/>
        </authorList>
    </citation>
    <scope>NUCLEOTIDE SEQUENCE [LARGE SCALE GENOMIC DNA]</scope>
    <source>
        <strain evidence="13">cv. Jemalong A17</strain>
    </source>
</reference>
<dbReference type="AlphaFoldDB" id="A0A396K1E2"/>
<comment type="pathway">
    <text evidence="7">Phytoalexin biosynthesis; medicarpin biosynthesis.</text>
</comment>
<evidence type="ECO:0000313" key="12">
    <source>
        <dbReference type="EMBL" id="RHN80447.1"/>
    </source>
</evidence>
<dbReference type="Gene3D" id="3.40.50.150">
    <property type="entry name" value="Vaccinia Virus protein VP39"/>
    <property type="match status" value="1"/>
</dbReference>
<dbReference type="PROSITE" id="PS51683">
    <property type="entry name" value="SAM_OMT_II"/>
    <property type="match status" value="1"/>
</dbReference>
<evidence type="ECO:0000256" key="2">
    <source>
        <dbReference type="ARBA" id="ARBA00022603"/>
    </source>
</evidence>
<dbReference type="FunFam" id="1.10.10.10:FF:000213">
    <property type="entry name" value="Coniferyl alcohol 9-O-methyltransferase"/>
    <property type="match status" value="1"/>
</dbReference>
<sequence length="379" mass="41838">MVSTNDQLEALELFQGQSLLYTHMYASLKPMSLKCAVQLNIPEIIYNHGKPITLPDLVSTLKVPLAKSSLVKRLMRFLAHIGIFAIHGKGEDDHDQTYALTPASKLLSKSCSKDHCLTPMVLMCTDPIFMSLFHQLGDLIHGEVPNLSEGALGVTLWEFLEEKPAYSSLFNEAMASNSQMVSLALKNCSEVFEGIESIVDVGGGNGTTAKIICEAFPKVKCLVFDVPHVVANSSCESQNVSYVGGDIFKSIPKADAIMLKSILHDWSDENCIKILKTCKDSVSSKGRKGKVIIIDILINEKDDEKDITQQNLIMDISMMAFDGGKERTEKEWKHLFIEAGSETMDNLFSTQVCFNGGNLYLFKVQDDVTLIKISKGSTE</sequence>
<dbReference type="InterPro" id="IPR036390">
    <property type="entry name" value="WH_DNA-bd_sf"/>
</dbReference>
<protein>
    <recommendedName>
        <fullName evidence="8">isoflavone 7-O-methyltransferase</fullName>
        <ecNumber evidence="8">2.1.1.150</ecNumber>
    </recommendedName>
</protein>
<name>A0A396K1E2_MEDTR</name>
<feature type="active site" description="Proton acceptor" evidence="9">
    <location>
        <position position="264"/>
    </location>
</feature>
<dbReference type="InterPro" id="IPR016461">
    <property type="entry name" value="COMT-like"/>
</dbReference>
<dbReference type="Gene3D" id="1.10.10.10">
    <property type="entry name" value="Winged helix-like DNA-binding domain superfamily/Winged helix DNA-binding domain"/>
    <property type="match status" value="1"/>
</dbReference>
<comment type="subunit">
    <text evidence="1">Homodimer.</text>
</comment>
<feature type="domain" description="O-methyltransferase dimerisation" evidence="11">
    <location>
        <begin position="23"/>
        <end position="109"/>
    </location>
</feature>
<dbReference type="EMBL" id="PSQE01000001">
    <property type="protein sequence ID" value="RHN80447.1"/>
    <property type="molecule type" value="Genomic_DNA"/>
</dbReference>
<dbReference type="InterPro" id="IPR029063">
    <property type="entry name" value="SAM-dependent_MTases_sf"/>
</dbReference>
<comment type="caution">
    <text evidence="12">The sequence shown here is derived from an EMBL/GenBank/DDBJ whole genome shotgun (WGS) entry which is preliminary data.</text>
</comment>
<evidence type="ECO:0000256" key="7">
    <source>
        <dbReference type="ARBA" id="ARBA00060628"/>
    </source>
</evidence>
<dbReference type="GO" id="GO:0033800">
    <property type="term" value="F:isoflavone 7-O-methyltransferase activity"/>
    <property type="evidence" value="ECO:0007669"/>
    <property type="project" value="UniProtKB-EC"/>
</dbReference>
<gene>
    <name evidence="12" type="ORF">MtrunA17_Chr1g0188371</name>
</gene>
<evidence type="ECO:0000259" key="11">
    <source>
        <dbReference type="Pfam" id="PF08100"/>
    </source>
</evidence>
<evidence type="ECO:0000256" key="9">
    <source>
        <dbReference type="PIRSR" id="PIRSR005739-1"/>
    </source>
</evidence>
<dbReference type="Pfam" id="PF08100">
    <property type="entry name" value="Dimerisation"/>
    <property type="match status" value="1"/>
</dbReference>
<dbReference type="InterPro" id="IPR036388">
    <property type="entry name" value="WH-like_DNA-bd_sf"/>
</dbReference>
<evidence type="ECO:0000313" key="13">
    <source>
        <dbReference type="Proteomes" id="UP000265566"/>
    </source>
</evidence>
<dbReference type="InterPro" id="IPR012967">
    <property type="entry name" value="COMT_dimerisation"/>
</dbReference>
<proteinExistence type="predicted"/>
<keyword evidence="2 12" id="KW-0489">Methyltransferase</keyword>
<dbReference type="Proteomes" id="UP000265566">
    <property type="component" value="Chromosome 1"/>
</dbReference>
<evidence type="ECO:0000256" key="1">
    <source>
        <dbReference type="ARBA" id="ARBA00011738"/>
    </source>
</evidence>
<dbReference type="Gramene" id="rna4376">
    <property type="protein sequence ID" value="RHN80447.1"/>
    <property type="gene ID" value="gene4376"/>
</dbReference>
<accession>A0A396K1E2</accession>
<dbReference type="FunFam" id="3.40.50.150:FF:000057">
    <property type="entry name" value="O-methyltransferase ZRP4"/>
    <property type="match status" value="1"/>
</dbReference>
<keyword evidence="4" id="KW-0949">S-adenosyl-L-methionine</keyword>
<evidence type="ECO:0000256" key="5">
    <source>
        <dbReference type="ARBA" id="ARBA00050968"/>
    </source>
</evidence>
<dbReference type="SUPFAM" id="SSF46785">
    <property type="entry name" value="Winged helix' DNA-binding domain"/>
    <property type="match status" value="1"/>
</dbReference>
<evidence type="ECO:0000256" key="6">
    <source>
        <dbReference type="ARBA" id="ARBA00054859"/>
    </source>
</evidence>
<organism evidence="12 13">
    <name type="scientific">Medicago truncatula</name>
    <name type="common">Barrel medic</name>
    <name type="synonym">Medicago tribuloides</name>
    <dbReference type="NCBI Taxonomy" id="3880"/>
    <lineage>
        <taxon>Eukaryota</taxon>
        <taxon>Viridiplantae</taxon>
        <taxon>Streptophyta</taxon>
        <taxon>Embryophyta</taxon>
        <taxon>Tracheophyta</taxon>
        <taxon>Spermatophyta</taxon>
        <taxon>Magnoliopsida</taxon>
        <taxon>eudicotyledons</taxon>
        <taxon>Gunneridae</taxon>
        <taxon>Pentapetalae</taxon>
        <taxon>rosids</taxon>
        <taxon>fabids</taxon>
        <taxon>Fabales</taxon>
        <taxon>Fabaceae</taxon>
        <taxon>Papilionoideae</taxon>
        <taxon>50 kb inversion clade</taxon>
        <taxon>NPAAA clade</taxon>
        <taxon>Hologalegina</taxon>
        <taxon>IRL clade</taxon>
        <taxon>Trifolieae</taxon>
        <taxon>Medicago</taxon>
    </lineage>
</organism>
<dbReference type="GO" id="GO:0046983">
    <property type="term" value="F:protein dimerization activity"/>
    <property type="evidence" value="ECO:0007669"/>
    <property type="project" value="InterPro"/>
</dbReference>
<evidence type="ECO:0000259" key="10">
    <source>
        <dbReference type="Pfam" id="PF00891"/>
    </source>
</evidence>
<evidence type="ECO:0000256" key="3">
    <source>
        <dbReference type="ARBA" id="ARBA00022679"/>
    </source>
</evidence>
<evidence type="ECO:0000256" key="4">
    <source>
        <dbReference type="ARBA" id="ARBA00022691"/>
    </source>
</evidence>